<proteinExistence type="predicted"/>
<dbReference type="Gene3D" id="3.30.2090.10">
    <property type="entry name" value="Multidrug efflux transporter AcrB TolC docking domain, DN and DC subdomains"/>
    <property type="match status" value="1"/>
</dbReference>
<keyword evidence="1" id="KW-0472">Membrane</keyword>
<dbReference type="AlphaFoldDB" id="A0A0F8Y2Z9"/>
<dbReference type="GO" id="GO:0042910">
    <property type="term" value="F:xenobiotic transmembrane transporter activity"/>
    <property type="evidence" value="ECO:0007669"/>
    <property type="project" value="TreeGrafter"/>
</dbReference>
<sequence length="375" mass="41271">TAEVSRQITAAAYALNDQYAKRVGQPVVQRIYSLLGDDSRGSDRGSHVAEVIVELLPSEDRDIPSKELIDRWRENTGAVPDASSLTFGAFRGGPGGKPLEIRLLADSTEGIKPAAKWLKDQLREFPGVKDVQDDALPGKIEMKIRLKKEAHSLGVDLRVLALQLRGAFYGDEGLKIQRGRDEIKVRVRYPEHQRRGLGDVEQMRVRTTAGDQIPFVEVADVEMSRGYTTLRRASGKSVVTISADVDETVNNAEKILDTLKAKGGAFERLRAAFPGIEVDLRGQRQQRTEAFSALKVFYPIALLGIYTLLAGIFKSYFQPIIIMIAIPFGLVGAVIGHQILGYDVTLLSMFGLVALTGIVVNDSLVLIDYVNRGVR</sequence>
<dbReference type="SUPFAM" id="SSF82714">
    <property type="entry name" value="Multidrug efflux transporter AcrB TolC docking domain, DN and DC subdomains"/>
    <property type="match status" value="1"/>
</dbReference>
<evidence type="ECO:0008006" key="3">
    <source>
        <dbReference type="Google" id="ProtNLM"/>
    </source>
</evidence>
<dbReference type="InterPro" id="IPR001036">
    <property type="entry name" value="Acrflvin-R"/>
</dbReference>
<comment type="caution">
    <text evidence="2">The sequence shown here is derived from an EMBL/GenBank/DDBJ whole genome shotgun (WGS) entry which is preliminary data.</text>
</comment>
<accession>A0A0F8Y2Z9</accession>
<evidence type="ECO:0000313" key="2">
    <source>
        <dbReference type="EMBL" id="KKK67920.1"/>
    </source>
</evidence>
<dbReference type="InterPro" id="IPR027463">
    <property type="entry name" value="AcrB_DN_DC_subdom"/>
</dbReference>
<evidence type="ECO:0000256" key="1">
    <source>
        <dbReference type="SAM" id="Phobius"/>
    </source>
</evidence>
<dbReference type="SUPFAM" id="SSF82866">
    <property type="entry name" value="Multidrug efflux transporter AcrB transmembrane domain"/>
    <property type="match status" value="1"/>
</dbReference>
<dbReference type="EMBL" id="LAZR01059378">
    <property type="protein sequence ID" value="KKK67920.1"/>
    <property type="molecule type" value="Genomic_DNA"/>
</dbReference>
<dbReference type="Gene3D" id="1.20.1640.10">
    <property type="entry name" value="Multidrug efflux transporter AcrB transmembrane domain"/>
    <property type="match status" value="1"/>
</dbReference>
<feature type="transmembrane region" description="Helical" evidence="1">
    <location>
        <begin position="320"/>
        <end position="340"/>
    </location>
</feature>
<dbReference type="PANTHER" id="PTHR32063:SF33">
    <property type="entry name" value="RND SUPERFAMILY EFFLUX PUMP PERMEASE COMPONENT"/>
    <property type="match status" value="1"/>
</dbReference>
<feature type="non-terminal residue" evidence="2">
    <location>
        <position position="1"/>
    </location>
</feature>
<keyword evidence="1" id="KW-0812">Transmembrane</keyword>
<feature type="transmembrane region" description="Helical" evidence="1">
    <location>
        <begin position="346"/>
        <end position="370"/>
    </location>
</feature>
<feature type="transmembrane region" description="Helical" evidence="1">
    <location>
        <begin position="296"/>
        <end position="313"/>
    </location>
</feature>
<gene>
    <name evidence="2" type="ORF">LCGC14_2949250</name>
</gene>
<dbReference type="Gene3D" id="3.30.70.1430">
    <property type="entry name" value="Multidrug efflux transporter AcrB pore domain"/>
    <property type="match status" value="1"/>
</dbReference>
<dbReference type="GO" id="GO:0005886">
    <property type="term" value="C:plasma membrane"/>
    <property type="evidence" value="ECO:0007669"/>
    <property type="project" value="TreeGrafter"/>
</dbReference>
<dbReference type="Pfam" id="PF00873">
    <property type="entry name" value="ACR_tran"/>
    <property type="match status" value="1"/>
</dbReference>
<dbReference type="PANTHER" id="PTHR32063">
    <property type="match status" value="1"/>
</dbReference>
<name>A0A0F8Y2Z9_9ZZZZ</name>
<dbReference type="Gene3D" id="3.30.70.1440">
    <property type="entry name" value="Multidrug efflux transporter AcrB pore domain"/>
    <property type="match status" value="1"/>
</dbReference>
<organism evidence="2">
    <name type="scientific">marine sediment metagenome</name>
    <dbReference type="NCBI Taxonomy" id="412755"/>
    <lineage>
        <taxon>unclassified sequences</taxon>
        <taxon>metagenomes</taxon>
        <taxon>ecological metagenomes</taxon>
    </lineage>
</organism>
<reference evidence="2" key="1">
    <citation type="journal article" date="2015" name="Nature">
        <title>Complex archaea that bridge the gap between prokaryotes and eukaryotes.</title>
        <authorList>
            <person name="Spang A."/>
            <person name="Saw J.H."/>
            <person name="Jorgensen S.L."/>
            <person name="Zaremba-Niedzwiedzka K."/>
            <person name="Martijn J."/>
            <person name="Lind A.E."/>
            <person name="van Eijk R."/>
            <person name="Schleper C."/>
            <person name="Guy L."/>
            <person name="Ettema T.J."/>
        </authorList>
    </citation>
    <scope>NUCLEOTIDE SEQUENCE</scope>
</reference>
<protein>
    <recommendedName>
        <fullName evidence="3">Acriflavin resistance protein</fullName>
    </recommendedName>
</protein>
<feature type="non-terminal residue" evidence="2">
    <location>
        <position position="375"/>
    </location>
</feature>
<keyword evidence="1" id="KW-1133">Transmembrane helix</keyword>